<dbReference type="OrthoDB" id="4208789at2"/>
<dbReference type="EMBL" id="VJZE01000306">
    <property type="protein sequence ID" value="MPY44269.1"/>
    <property type="molecule type" value="Genomic_DNA"/>
</dbReference>
<protein>
    <submittedName>
        <fullName evidence="3">Uncharacterized protein</fullName>
    </submittedName>
</protein>
<accession>A0A5N8WAD4</accession>
<sequence>MNQRRITRAATGTVITVLALGVLQGAGAAGADSGNEPADTCVGKQAEGPKGSAPDDRPLYRALAYIENAAKEHRGIFTGLAVDDETGTAHVYRVPGEEAEGFDADICGAAEKGVTVRLYDTEVAQRELEALVDRISDDMERWEGDFSIWSIGLDADSVVVGVSDPAKAGPILRDAYGEETMRHVRIEQEQQATLLHEARGQQESPARNH</sequence>
<evidence type="ECO:0000256" key="1">
    <source>
        <dbReference type="SAM" id="MobiDB-lite"/>
    </source>
</evidence>
<comment type="caution">
    <text evidence="3">The sequence shown here is derived from an EMBL/GenBank/DDBJ whole genome shotgun (WGS) entry which is preliminary data.</text>
</comment>
<evidence type="ECO:0000313" key="4">
    <source>
        <dbReference type="Proteomes" id="UP000326979"/>
    </source>
</evidence>
<feature type="chain" id="PRO_5038611376" evidence="2">
    <location>
        <begin position="29"/>
        <end position="209"/>
    </location>
</feature>
<proteinExistence type="predicted"/>
<reference evidence="3 4" key="1">
    <citation type="submission" date="2019-07" db="EMBL/GenBank/DDBJ databases">
        <title>New species of Amycolatopsis and Streptomyces.</title>
        <authorList>
            <person name="Duangmal K."/>
            <person name="Teo W.F.A."/>
            <person name="Lipun K."/>
        </authorList>
    </citation>
    <scope>NUCLEOTIDE SEQUENCE [LARGE SCALE GENOMIC DNA]</scope>
    <source>
        <strain evidence="3 4">TISTR 2346</strain>
    </source>
</reference>
<dbReference type="AlphaFoldDB" id="A0A5N8WAD4"/>
<evidence type="ECO:0000313" key="3">
    <source>
        <dbReference type="EMBL" id="MPY44269.1"/>
    </source>
</evidence>
<feature type="signal peptide" evidence="2">
    <location>
        <begin position="1"/>
        <end position="28"/>
    </location>
</feature>
<evidence type="ECO:0000256" key="2">
    <source>
        <dbReference type="SAM" id="SignalP"/>
    </source>
</evidence>
<gene>
    <name evidence="3" type="ORF">FNH04_31500</name>
</gene>
<keyword evidence="2" id="KW-0732">Signal</keyword>
<dbReference type="RefSeq" id="WP_152789180.1">
    <property type="nucleotide sequence ID" value="NZ_BAABEQ010000018.1"/>
</dbReference>
<dbReference type="Proteomes" id="UP000326979">
    <property type="component" value="Unassembled WGS sequence"/>
</dbReference>
<keyword evidence="4" id="KW-1185">Reference proteome</keyword>
<feature type="region of interest" description="Disordered" evidence="1">
    <location>
        <begin position="29"/>
        <end position="55"/>
    </location>
</feature>
<name>A0A5N8WAD4_9ACTN</name>
<organism evidence="3 4">
    <name type="scientific">Streptomyces phyllanthi</name>
    <dbReference type="NCBI Taxonomy" id="1803180"/>
    <lineage>
        <taxon>Bacteria</taxon>
        <taxon>Bacillati</taxon>
        <taxon>Actinomycetota</taxon>
        <taxon>Actinomycetes</taxon>
        <taxon>Kitasatosporales</taxon>
        <taxon>Streptomycetaceae</taxon>
        <taxon>Streptomyces</taxon>
    </lineage>
</organism>